<dbReference type="Proteomes" id="UP001596415">
    <property type="component" value="Unassembled WGS sequence"/>
</dbReference>
<protein>
    <submittedName>
        <fullName evidence="5">NAD(P)H-dependent oxidoreductase</fullName>
    </submittedName>
</protein>
<accession>A0ABW2MTR2</accession>
<reference evidence="6" key="1">
    <citation type="journal article" date="2019" name="Int. J. Syst. Evol. Microbiol.">
        <title>The Global Catalogue of Microorganisms (GCM) 10K type strain sequencing project: providing services to taxonomists for standard genome sequencing and annotation.</title>
        <authorList>
            <consortium name="The Broad Institute Genomics Platform"/>
            <consortium name="The Broad Institute Genome Sequencing Center for Infectious Disease"/>
            <person name="Wu L."/>
            <person name="Ma J."/>
        </authorList>
    </citation>
    <scope>NUCLEOTIDE SEQUENCE [LARGE SCALE GENOMIC DNA]</scope>
    <source>
        <strain evidence="6">CGMCC 1.16306</strain>
    </source>
</reference>
<organism evidence="5 6">
    <name type="scientific">Jejudonia soesokkakensis</name>
    <dbReference type="NCBI Taxonomy" id="1323432"/>
    <lineage>
        <taxon>Bacteria</taxon>
        <taxon>Pseudomonadati</taxon>
        <taxon>Bacteroidota</taxon>
        <taxon>Flavobacteriia</taxon>
        <taxon>Flavobacteriales</taxon>
        <taxon>Flavobacteriaceae</taxon>
        <taxon>Jejudonia</taxon>
    </lineage>
</organism>
<evidence type="ECO:0000256" key="3">
    <source>
        <dbReference type="ARBA" id="ARBA00023002"/>
    </source>
</evidence>
<evidence type="ECO:0000259" key="4">
    <source>
        <dbReference type="Pfam" id="PF00881"/>
    </source>
</evidence>
<feature type="domain" description="Nitroreductase" evidence="4">
    <location>
        <begin position="9"/>
        <end position="187"/>
    </location>
</feature>
<dbReference type="InterPro" id="IPR033878">
    <property type="entry name" value="NfsB-like"/>
</dbReference>
<evidence type="ECO:0000313" key="5">
    <source>
        <dbReference type="EMBL" id="MFC7357639.1"/>
    </source>
</evidence>
<gene>
    <name evidence="5" type="ORF">ACFQO1_08065</name>
</gene>
<keyword evidence="3" id="KW-0560">Oxidoreductase</keyword>
<proteinExistence type="inferred from homology"/>
<keyword evidence="2" id="KW-0521">NADP</keyword>
<dbReference type="SUPFAM" id="SSF55469">
    <property type="entry name" value="FMN-dependent nitroreductase-like"/>
    <property type="match status" value="1"/>
</dbReference>
<comment type="caution">
    <text evidence="5">The sequence shown here is derived from an EMBL/GenBank/DDBJ whole genome shotgun (WGS) entry which is preliminary data.</text>
</comment>
<dbReference type="PANTHER" id="PTHR43673">
    <property type="entry name" value="NAD(P)H NITROREDUCTASE YDGI-RELATED"/>
    <property type="match status" value="1"/>
</dbReference>
<dbReference type="CDD" id="cd02149">
    <property type="entry name" value="NfsB-like"/>
    <property type="match status" value="1"/>
</dbReference>
<dbReference type="RefSeq" id="WP_380217483.1">
    <property type="nucleotide sequence ID" value="NZ_JBHTBN010000003.1"/>
</dbReference>
<dbReference type="PANTHER" id="PTHR43673:SF10">
    <property type="entry name" value="NADH DEHYDROGENASE_NAD(P)H NITROREDUCTASE XCC3605-RELATED"/>
    <property type="match status" value="1"/>
</dbReference>
<evidence type="ECO:0000256" key="2">
    <source>
        <dbReference type="ARBA" id="ARBA00022857"/>
    </source>
</evidence>
<evidence type="ECO:0000256" key="1">
    <source>
        <dbReference type="ARBA" id="ARBA00007118"/>
    </source>
</evidence>
<sequence length="212" mass="24297">MSSTIIEKLAWRYATKKFDSTKKLSEEKLTILKEAFRLTATSYGLQPLKMVVINNTALQKKLVPFTHEQQQVADASHVLVLCTENEITSNYIKRYFEKVEKTRNTPRAILHPFELYLIDSFSEKTNDEIHTWMAKQAYIALGNLLTVCAHEQIDSCPIEGFDPEKYDDFLALGTRGLRSVLVLAVGYRAQDDLHATLKKVRRSESEIIVEID</sequence>
<evidence type="ECO:0000313" key="6">
    <source>
        <dbReference type="Proteomes" id="UP001596415"/>
    </source>
</evidence>
<dbReference type="InterPro" id="IPR029479">
    <property type="entry name" value="Nitroreductase"/>
</dbReference>
<comment type="similarity">
    <text evidence="1">Belongs to the nitroreductase family.</text>
</comment>
<dbReference type="InterPro" id="IPR000415">
    <property type="entry name" value="Nitroreductase-like"/>
</dbReference>
<name>A0ABW2MTR2_9FLAO</name>
<dbReference type="EMBL" id="JBHTBN010000003">
    <property type="protein sequence ID" value="MFC7357639.1"/>
    <property type="molecule type" value="Genomic_DNA"/>
</dbReference>
<dbReference type="Gene3D" id="3.40.109.10">
    <property type="entry name" value="NADH Oxidase"/>
    <property type="match status" value="1"/>
</dbReference>
<dbReference type="Pfam" id="PF00881">
    <property type="entry name" value="Nitroreductase"/>
    <property type="match status" value="1"/>
</dbReference>
<keyword evidence="6" id="KW-1185">Reference proteome</keyword>